<dbReference type="Proteomes" id="UP001058364">
    <property type="component" value="Chromosome"/>
</dbReference>
<dbReference type="InterPro" id="IPR004401">
    <property type="entry name" value="YbaB/EbfC"/>
</dbReference>
<dbReference type="SUPFAM" id="SSF82607">
    <property type="entry name" value="YbaB-like"/>
    <property type="match status" value="1"/>
</dbReference>
<dbReference type="Gene3D" id="3.30.1310.10">
    <property type="entry name" value="Nucleoid-associated protein YbaB-like domain"/>
    <property type="match status" value="1"/>
</dbReference>
<accession>A0ABY5TWN4</accession>
<reference evidence="3" key="1">
    <citation type="submission" date="2022-08" db="EMBL/GenBank/DDBJ databases">
        <title>Complete genome sequence of Mycoplasma molare type strain H 542.</title>
        <authorList>
            <person name="Spergser J."/>
        </authorList>
    </citation>
    <scope>NUCLEOTIDE SEQUENCE</scope>
    <source>
        <strain evidence="3">H 542</strain>
    </source>
</reference>
<evidence type="ECO:0000313" key="4">
    <source>
        <dbReference type="Proteomes" id="UP001058364"/>
    </source>
</evidence>
<comment type="subunit">
    <text evidence="1">Homodimer.</text>
</comment>
<feature type="coiled-coil region" evidence="2">
    <location>
        <begin position="3"/>
        <end position="34"/>
    </location>
</feature>
<dbReference type="EMBL" id="CP103423">
    <property type="protein sequence ID" value="UWD33936.1"/>
    <property type="molecule type" value="Genomic_DNA"/>
</dbReference>
<dbReference type="Pfam" id="PF02575">
    <property type="entry name" value="YbaB_DNA_bd"/>
    <property type="match status" value="1"/>
</dbReference>
<dbReference type="RefSeq" id="WP_027123535.1">
    <property type="nucleotide sequence ID" value="NZ_CP103423.1"/>
</dbReference>
<evidence type="ECO:0000256" key="2">
    <source>
        <dbReference type="SAM" id="Coils"/>
    </source>
</evidence>
<gene>
    <name evidence="3" type="ORF">NX772_02380</name>
</gene>
<evidence type="ECO:0000313" key="3">
    <source>
        <dbReference type="EMBL" id="UWD33936.1"/>
    </source>
</evidence>
<sequence>MNIQAMMKQAKKMQEEYTRKIKELNETVFELEKQGIKIEMYGDRTLKSINIHQALVDPEDKETLEDVIILAINELIAKINEKHEQSAPSSGMGL</sequence>
<dbReference type="PIRSF" id="PIRSF004555">
    <property type="entry name" value="UCP004555"/>
    <property type="match status" value="1"/>
</dbReference>
<comment type="similarity">
    <text evidence="1">Belongs to the YbaB/EbfC family.</text>
</comment>
<keyword evidence="2" id="KW-0175">Coiled coil</keyword>
<evidence type="ECO:0000256" key="1">
    <source>
        <dbReference type="HAMAP-Rule" id="MF_00274"/>
    </source>
</evidence>
<name>A0ABY5TWN4_9BACT</name>
<keyword evidence="4" id="KW-1185">Reference proteome</keyword>
<dbReference type="NCBIfam" id="TIGR00103">
    <property type="entry name" value="DNA_YbaB_EbfC"/>
    <property type="match status" value="1"/>
</dbReference>
<keyword evidence="1" id="KW-0963">Cytoplasm</keyword>
<protein>
    <recommendedName>
        <fullName evidence="1">Nucleoid-associated protein NX772_02380</fullName>
    </recommendedName>
</protein>
<dbReference type="HAMAP" id="MF_00274">
    <property type="entry name" value="DNA_YbaB_EbfC"/>
    <property type="match status" value="1"/>
</dbReference>
<keyword evidence="1" id="KW-0238">DNA-binding</keyword>
<organism evidence="3 4">
    <name type="scientific">Mesomycoplasma molare</name>
    <dbReference type="NCBI Taxonomy" id="171288"/>
    <lineage>
        <taxon>Bacteria</taxon>
        <taxon>Bacillati</taxon>
        <taxon>Mycoplasmatota</taxon>
        <taxon>Mycoplasmoidales</taxon>
        <taxon>Metamycoplasmataceae</taxon>
        <taxon>Mesomycoplasma</taxon>
    </lineage>
</organism>
<comment type="function">
    <text evidence="1">Binds to DNA and alters its conformation. May be involved in regulation of gene expression, nucleoid organization and DNA protection.</text>
</comment>
<proteinExistence type="inferred from homology"/>
<dbReference type="InterPro" id="IPR036894">
    <property type="entry name" value="YbaB-like_sf"/>
</dbReference>
<comment type="subcellular location">
    <subcellularLocation>
        <location evidence="1">Cytoplasm</location>
        <location evidence="1">Nucleoid</location>
    </subcellularLocation>
</comment>